<comment type="cofactor">
    <cofactor evidence="1">
        <name>thiamine diphosphate</name>
        <dbReference type="ChEBI" id="CHEBI:58937"/>
    </cofactor>
</comment>
<dbReference type="InterPro" id="IPR029061">
    <property type="entry name" value="THDP-binding"/>
</dbReference>
<dbReference type="Proteomes" id="UP000603234">
    <property type="component" value="Unassembled WGS sequence"/>
</dbReference>
<dbReference type="RefSeq" id="WP_186841480.1">
    <property type="nucleotide sequence ID" value="NZ_WJBC01000004.1"/>
</dbReference>
<dbReference type="InterPro" id="IPR009014">
    <property type="entry name" value="Transketo_C/PFOR_II"/>
</dbReference>
<evidence type="ECO:0000259" key="4">
    <source>
        <dbReference type="SMART" id="SM00861"/>
    </source>
</evidence>
<gene>
    <name evidence="5" type="ORF">GH808_03825</name>
</gene>
<evidence type="ECO:0000256" key="1">
    <source>
        <dbReference type="ARBA" id="ARBA00001964"/>
    </source>
</evidence>
<sequence length="334" mass="36206">MMEINEMKKMKYRDAIRLGMTEEMRRDDAVIFLGEDIGRYGGAFGLSAGMLDEFGEERVLDTPISEAAIVGTAVGAALTGLRPVCEMMHMDFVTLGMDALVNQGAKMHYMFGGQAQVPLVLRLPAGTGDGAGAQHSQSLEAWLCHVPGLKVVTPSTPAQAKGLIKAAIRDNNPVCFIEPKALYQTEGLVPLDDDYTIEIGKTLIERPGKDVTIVAYGTLLAKAMEAAAFLEEEGIEVEIINPVTLYPMDMQPIVESVIKTGRLIVAHEAPKTGGVGGEIAARIAESEAFDYLNAPILRLCGMDVPIPYSKELEASVVPQRNDFVHGVYRLLNRE</sequence>
<keyword evidence="3" id="KW-0786">Thiamine pyrophosphate</keyword>
<dbReference type="SMART" id="SM00861">
    <property type="entry name" value="Transket_pyr"/>
    <property type="match status" value="1"/>
</dbReference>
<dbReference type="SUPFAM" id="SSF52922">
    <property type="entry name" value="TK C-terminal domain-like"/>
    <property type="match status" value="1"/>
</dbReference>
<organism evidence="5 6">
    <name type="scientific">Acetobacterium fimetarium</name>
    <dbReference type="NCBI Taxonomy" id="52691"/>
    <lineage>
        <taxon>Bacteria</taxon>
        <taxon>Bacillati</taxon>
        <taxon>Bacillota</taxon>
        <taxon>Clostridia</taxon>
        <taxon>Eubacteriales</taxon>
        <taxon>Eubacteriaceae</taxon>
        <taxon>Acetobacterium</taxon>
    </lineage>
</organism>
<accession>A0ABR6WTG4</accession>
<dbReference type="InterPro" id="IPR033248">
    <property type="entry name" value="Transketolase_C"/>
</dbReference>
<dbReference type="EMBL" id="WJBC01000004">
    <property type="protein sequence ID" value="MBC3803564.1"/>
    <property type="molecule type" value="Genomic_DNA"/>
</dbReference>
<evidence type="ECO:0000256" key="2">
    <source>
        <dbReference type="ARBA" id="ARBA00023002"/>
    </source>
</evidence>
<dbReference type="Gene3D" id="3.40.50.970">
    <property type="match status" value="1"/>
</dbReference>
<reference evidence="5 6" key="1">
    <citation type="journal article" date="2020" name="mSystems">
        <title>Defining Genomic and Predicted Metabolic Features of the Acetobacterium Genus.</title>
        <authorList>
            <person name="Ross D.E."/>
            <person name="Marshall C.W."/>
            <person name="Gulliver D."/>
            <person name="May H.D."/>
            <person name="Norman R.S."/>
        </authorList>
    </citation>
    <scope>NUCLEOTIDE SEQUENCE [LARGE SCALE GENOMIC DNA]</scope>
    <source>
        <strain evidence="5 6">DSM 8238</strain>
    </source>
</reference>
<dbReference type="Gene3D" id="3.40.50.920">
    <property type="match status" value="1"/>
</dbReference>
<dbReference type="NCBIfam" id="NF006667">
    <property type="entry name" value="PRK09212.1"/>
    <property type="match status" value="1"/>
</dbReference>
<keyword evidence="6" id="KW-1185">Reference proteome</keyword>
<dbReference type="Pfam" id="PF02780">
    <property type="entry name" value="Transketolase_C"/>
    <property type="match status" value="1"/>
</dbReference>
<protein>
    <submittedName>
        <fullName evidence="5">Alpha-ketoacid dehydrogenase subunit beta</fullName>
    </submittedName>
</protein>
<keyword evidence="2" id="KW-0560">Oxidoreductase</keyword>
<feature type="domain" description="Transketolase-like pyrimidine-binding" evidence="4">
    <location>
        <begin position="10"/>
        <end position="185"/>
    </location>
</feature>
<dbReference type="Pfam" id="PF02779">
    <property type="entry name" value="Transket_pyr"/>
    <property type="match status" value="1"/>
</dbReference>
<dbReference type="PANTHER" id="PTHR43257:SF2">
    <property type="entry name" value="PYRUVATE DEHYDROGENASE E1 COMPONENT SUBUNIT BETA"/>
    <property type="match status" value="1"/>
</dbReference>
<evidence type="ECO:0000313" key="6">
    <source>
        <dbReference type="Proteomes" id="UP000603234"/>
    </source>
</evidence>
<evidence type="ECO:0000256" key="3">
    <source>
        <dbReference type="ARBA" id="ARBA00023052"/>
    </source>
</evidence>
<name>A0ABR6WTG4_9FIRM</name>
<dbReference type="PANTHER" id="PTHR43257">
    <property type="entry name" value="PYRUVATE DEHYDROGENASE E1 COMPONENT BETA SUBUNIT"/>
    <property type="match status" value="1"/>
</dbReference>
<dbReference type="SUPFAM" id="SSF52518">
    <property type="entry name" value="Thiamin diphosphate-binding fold (THDP-binding)"/>
    <property type="match status" value="1"/>
</dbReference>
<proteinExistence type="predicted"/>
<evidence type="ECO:0000313" key="5">
    <source>
        <dbReference type="EMBL" id="MBC3803564.1"/>
    </source>
</evidence>
<dbReference type="CDD" id="cd07036">
    <property type="entry name" value="TPP_PYR_E1-PDHc-beta_like"/>
    <property type="match status" value="1"/>
</dbReference>
<comment type="caution">
    <text evidence="5">The sequence shown here is derived from an EMBL/GenBank/DDBJ whole genome shotgun (WGS) entry which is preliminary data.</text>
</comment>
<dbReference type="InterPro" id="IPR005475">
    <property type="entry name" value="Transketolase-like_Pyr-bd"/>
</dbReference>